<evidence type="ECO:0000313" key="1">
    <source>
        <dbReference type="EMBL" id="MFC3452580.1"/>
    </source>
</evidence>
<dbReference type="EMBL" id="JBHRWK010000038">
    <property type="protein sequence ID" value="MFC3452580.1"/>
    <property type="molecule type" value="Genomic_DNA"/>
</dbReference>
<gene>
    <name evidence="1" type="ORF">ACFOSH_24340</name>
</gene>
<name>A0ABV7P216_9PSEU</name>
<keyword evidence="2" id="KW-1185">Reference proteome</keyword>
<protein>
    <submittedName>
        <fullName evidence="1">Uncharacterized protein</fullName>
    </submittedName>
</protein>
<comment type="caution">
    <text evidence="1">The sequence shown here is derived from an EMBL/GenBank/DDBJ whole genome shotgun (WGS) entry which is preliminary data.</text>
</comment>
<reference evidence="2" key="1">
    <citation type="journal article" date="2019" name="Int. J. Syst. Evol. Microbiol.">
        <title>The Global Catalogue of Microorganisms (GCM) 10K type strain sequencing project: providing services to taxonomists for standard genome sequencing and annotation.</title>
        <authorList>
            <consortium name="The Broad Institute Genomics Platform"/>
            <consortium name="The Broad Institute Genome Sequencing Center for Infectious Disease"/>
            <person name="Wu L."/>
            <person name="Ma J."/>
        </authorList>
    </citation>
    <scope>NUCLEOTIDE SEQUENCE [LARGE SCALE GENOMIC DNA]</scope>
    <source>
        <strain evidence="2">CGMCC 4.7676</strain>
    </source>
</reference>
<organism evidence="1 2">
    <name type="scientific">Amycolatopsis speibonae</name>
    <dbReference type="NCBI Taxonomy" id="1450224"/>
    <lineage>
        <taxon>Bacteria</taxon>
        <taxon>Bacillati</taxon>
        <taxon>Actinomycetota</taxon>
        <taxon>Actinomycetes</taxon>
        <taxon>Pseudonocardiales</taxon>
        <taxon>Pseudonocardiaceae</taxon>
        <taxon>Amycolatopsis</taxon>
    </lineage>
</organism>
<proteinExistence type="predicted"/>
<evidence type="ECO:0000313" key="2">
    <source>
        <dbReference type="Proteomes" id="UP001595645"/>
    </source>
</evidence>
<dbReference type="RefSeq" id="WP_378241356.1">
    <property type="nucleotide sequence ID" value="NZ_JBHRWK010000038.1"/>
</dbReference>
<accession>A0ABV7P216</accession>
<sequence>MGVTYQPMSTPFAVFEALGEYNSVYPYARMPFQANPRQRAHLHLRGVRGMGPSGRIRLHSAGIGCCLRVEVIAAPTRRRYL</sequence>
<dbReference type="Proteomes" id="UP001595645">
    <property type="component" value="Unassembled WGS sequence"/>
</dbReference>